<dbReference type="InterPro" id="IPR025997">
    <property type="entry name" value="SBP_2_dom"/>
</dbReference>
<dbReference type="RefSeq" id="WP_073286660.1">
    <property type="nucleotide sequence ID" value="NZ_FRCP01000009.1"/>
</dbReference>
<evidence type="ECO:0000256" key="1">
    <source>
        <dbReference type="ARBA" id="ARBA00004196"/>
    </source>
</evidence>
<keyword evidence="6" id="KW-1185">Reference proteome</keyword>
<dbReference type="OrthoDB" id="9769193at2"/>
<comment type="subcellular location">
    <subcellularLocation>
        <location evidence="1">Cell envelope</location>
    </subcellularLocation>
</comment>
<feature type="signal peptide" evidence="3">
    <location>
        <begin position="1"/>
        <end position="22"/>
    </location>
</feature>
<gene>
    <name evidence="5" type="ORF">SAMN02746066_01922</name>
</gene>
<sequence length="345" mass="38555">MKRYVVVLCVLCLLCMSGCSKVDGEEETLAEEKVAKIQIGMSFDSFVIERWQRDRDVFVSTAKELGAEVNVQNANGDAKEQIAQIEYFIRKKMDVIVIICIDSNELRSVVKKAKNAGINVIAYDRMINDSDVDLFISFDNEMVGTMMAKSIVEAGLEKKKVIMICGPTTDNNVFYVDTGFRNVMDKEEVEILDVINCESWKAELGGDYVYANINLIEQSDGIMCGNDSIATQVVRALAEKRLAGKVYVVGQDADLEACQRIVEGTQVMTVYKPVEKLAQTAAEYAIKLAKKEPIDGLKTMKDGDEEVPYVFLEPIAVTKDNMDEVIIDSGYHLKEDVYLNVPNEE</sequence>
<evidence type="ECO:0000313" key="6">
    <source>
        <dbReference type="Proteomes" id="UP000184038"/>
    </source>
</evidence>
<accession>A0A1M7IKL7</accession>
<dbReference type="Gene3D" id="3.40.50.2300">
    <property type="match status" value="2"/>
</dbReference>
<protein>
    <submittedName>
        <fullName evidence="5">D-xylose transport system substrate-binding protein</fullName>
    </submittedName>
</protein>
<dbReference type="EMBL" id="FRCP01000009">
    <property type="protein sequence ID" value="SHM41260.1"/>
    <property type="molecule type" value="Genomic_DNA"/>
</dbReference>
<dbReference type="AlphaFoldDB" id="A0A1M7IKL7"/>
<dbReference type="InterPro" id="IPR050555">
    <property type="entry name" value="Bact_Solute-Bind_Prot2"/>
</dbReference>
<dbReference type="SUPFAM" id="SSF53822">
    <property type="entry name" value="Periplasmic binding protein-like I"/>
    <property type="match status" value="1"/>
</dbReference>
<dbReference type="PANTHER" id="PTHR30036:SF1">
    <property type="entry name" value="D-XYLOSE-BINDING PERIPLASMIC PROTEIN"/>
    <property type="match status" value="1"/>
</dbReference>
<feature type="chain" id="PRO_5038960405" evidence="3">
    <location>
        <begin position="23"/>
        <end position="345"/>
    </location>
</feature>
<dbReference type="STRING" id="1120996.SAMN02746066_01922"/>
<name>A0A1M7IKL7_9FIRM</name>
<dbReference type="GO" id="GO:0030288">
    <property type="term" value="C:outer membrane-bounded periplasmic space"/>
    <property type="evidence" value="ECO:0007669"/>
    <property type="project" value="TreeGrafter"/>
</dbReference>
<dbReference type="Pfam" id="PF13407">
    <property type="entry name" value="Peripla_BP_4"/>
    <property type="match status" value="1"/>
</dbReference>
<dbReference type="GO" id="GO:0030246">
    <property type="term" value="F:carbohydrate binding"/>
    <property type="evidence" value="ECO:0007669"/>
    <property type="project" value="TreeGrafter"/>
</dbReference>
<dbReference type="Proteomes" id="UP000184038">
    <property type="component" value="Unassembled WGS sequence"/>
</dbReference>
<keyword evidence="2 3" id="KW-0732">Signal</keyword>
<evidence type="ECO:0000259" key="4">
    <source>
        <dbReference type="Pfam" id="PF13407"/>
    </source>
</evidence>
<feature type="domain" description="Periplasmic binding protein" evidence="4">
    <location>
        <begin position="39"/>
        <end position="292"/>
    </location>
</feature>
<evidence type="ECO:0000313" key="5">
    <source>
        <dbReference type="EMBL" id="SHM41260.1"/>
    </source>
</evidence>
<evidence type="ECO:0000256" key="2">
    <source>
        <dbReference type="ARBA" id="ARBA00022729"/>
    </source>
</evidence>
<organism evidence="5 6">
    <name type="scientific">Anaerosporobacter mobilis DSM 15930</name>
    <dbReference type="NCBI Taxonomy" id="1120996"/>
    <lineage>
        <taxon>Bacteria</taxon>
        <taxon>Bacillati</taxon>
        <taxon>Bacillota</taxon>
        <taxon>Clostridia</taxon>
        <taxon>Lachnospirales</taxon>
        <taxon>Lachnospiraceae</taxon>
        <taxon>Anaerosporobacter</taxon>
    </lineage>
</organism>
<dbReference type="PANTHER" id="PTHR30036">
    <property type="entry name" value="D-XYLOSE-BINDING PERIPLASMIC PROTEIN"/>
    <property type="match status" value="1"/>
</dbReference>
<dbReference type="InterPro" id="IPR028082">
    <property type="entry name" value="Peripla_BP_I"/>
</dbReference>
<proteinExistence type="predicted"/>
<reference evidence="5 6" key="1">
    <citation type="submission" date="2016-11" db="EMBL/GenBank/DDBJ databases">
        <authorList>
            <person name="Jaros S."/>
            <person name="Januszkiewicz K."/>
            <person name="Wedrychowicz H."/>
        </authorList>
    </citation>
    <scope>NUCLEOTIDE SEQUENCE [LARGE SCALE GENOMIC DNA]</scope>
    <source>
        <strain evidence="5 6">DSM 15930</strain>
    </source>
</reference>
<evidence type="ECO:0000256" key="3">
    <source>
        <dbReference type="SAM" id="SignalP"/>
    </source>
</evidence>